<evidence type="ECO:0000313" key="3">
    <source>
        <dbReference type="EnsemblPlants" id="AET6Gv20677900.2"/>
    </source>
</evidence>
<accession>A0A453PB54</accession>
<dbReference type="EnsemblPlants" id="AET6Gv20677900.2">
    <property type="protein sequence ID" value="AET6Gv20677900.2"/>
    <property type="gene ID" value="AET6Gv20677900"/>
</dbReference>
<dbReference type="GO" id="GO:0005730">
    <property type="term" value="C:nucleolus"/>
    <property type="evidence" value="ECO:0007669"/>
    <property type="project" value="TreeGrafter"/>
</dbReference>
<dbReference type="Gramene" id="AET6Gv20677900.2">
    <property type="protein sequence ID" value="AET6Gv20677900.2"/>
    <property type="gene ID" value="AET6Gv20677900"/>
</dbReference>
<proteinExistence type="predicted"/>
<dbReference type="PANTHER" id="PTHR13389">
    <property type="entry name" value="PUMILIO HOMOLOG 3"/>
    <property type="match status" value="1"/>
</dbReference>
<name>A0A453PB54_AEGTS</name>
<organism evidence="3 4">
    <name type="scientific">Aegilops tauschii subsp. strangulata</name>
    <name type="common">Goatgrass</name>
    <dbReference type="NCBI Taxonomy" id="200361"/>
    <lineage>
        <taxon>Eukaryota</taxon>
        <taxon>Viridiplantae</taxon>
        <taxon>Streptophyta</taxon>
        <taxon>Embryophyta</taxon>
        <taxon>Tracheophyta</taxon>
        <taxon>Spermatophyta</taxon>
        <taxon>Magnoliopsida</taxon>
        <taxon>Liliopsida</taxon>
        <taxon>Poales</taxon>
        <taxon>Poaceae</taxon>
        <taxon>BOP clade</taxon>
        <taxon>Pooideae</taxon>
        <taxon>Triticodae</taxon>
        <taxon>Triticeae</taxon>
        <taxon>Triticinae</taxon>
        <taxon>Aegilops</taxon>
    </lineage>
</organism>
<keyword evidence="4" id="KW-1185">Reference proteome</keyword>
<dbReference type="Gene3D" id="1.25.10.10">
    <property type="entry name" value="Leucine-rich Repeat Variant"/>
    <property type="match status" value="1"/>
</dbReference>
<dbReference type="AlphaFoldDB" id="A0A453PB54"/>
<evidence type="ECO:0000256" key="1">
    <source>
        <dbReference type="SAM" id="MobiDB-lite"/>
    </source>
</evidence>
<reference evidence="3" key="3">
    <citation type="journal article" date="2017" name="Nature">
        <title>Genome sequence of the progenitor of the wheat D genome Aegilops tauschii.</title>
        <authorList>
            <person name="Luo M.C."/>
            <person name="Gu Y.Q."/>
            <person name="Puiu D."/>
            <person name="Wang H."/>
            <person name="Twardziok S.O."/>
            <person name="Deal K.R."/>
            <person name="Huo N."/>
            <person name="Zhu T."/>
            <person name="Wang L."/>
            <person name="Wang Y."/>
            <person name="McGuire P.E."/>
            <person name="Liu S."/>
            <person name="Long H."/>
            <person name="Ramasamy R.K."/>
            <person name="Rodriguez J.C."/>
            <person name="Van S.L."/>
            <person name="Yuan L."/>
            <person name="Wang Z."/>
            <person name="Xia Z."/>
            <person name="Xiao L."/>
            <person name="Anderson O.D."/>
            <person name="Ouyang S."/>
            <person name="Liang Y."/>
            <person name="Zimin A.V."/>
            <person name="Pertea G."/>
            <person name="Qi P."/>
            <person name="Bennetzen J.L."/>
            <person name="Dai X."/>
            <person name="Dawson M.W."/>
            <person name="Muller H.G."/>
            <person name="Kugler K."/>
            <person name="Rivarola-Duarte L."/>
            <person name="Spannagl M."/>
            <person name="Mayer K.F.X."/>
            <person name="Lu F.H."/>
            <person name="Bevan M.W."/>
            <person name="Leroy P."/>
            <person name="Li P."/>
            <person name="You F.M."/>
            <person name="Sun Q."/>
            <person name="Liu Z."/>
            <person name="Lyons E."/>
            <person name="Wicker T."/>
            <person name="Salzberg S.L."/>
            <person name="Devos K.M."/>
            <person name="Dvorak J."/>
        </authorList>
    </citation>
    <scope>NUCLEOTIDE SEQUENCE [LARGE SCALE GENOMIC DNA]</scope>
    <source>
        <strain evidence="3">cv. AL8/78</strain>
    </source>
</reference>
<feature type="transmembrane region" description="Helical" evidence="2">
    <location>
        <begin position="164"/>
        <end position="183"/>
    </location>
</feature>
<dbReference type="InterPro" id="IPR040059">
    <property type="entry name" value="PUM3"/>
</dbReference>
<feature type="compositionally biased region" description="Low complexity" evidence="1">
    <location>
        <begin position="1"/>
        <end position="28"/>
    </location>
</feature>
<dbReference type="GO" id="GO:0006417">
    <property type="term" value="P:regulation of translation"/>
    <property type="evidence" value="ECO:0007669"/>
    <property type="project" value="TreeGrafter"/>
</dbReference>
<keyword evidence="2" id="KW-0472">Membrane</keyword>
<reference evidence="4" key="2">
    <citation type="journal article" date="2017" name="Nat. Plants">
        <title>The Aegilops tauschii genome reveals multiple impacts of transposons.</title>
        <authorList>
            <person name="Zhao G."/>
            <person name="Zou C."/>
            <person name="Li K."/>
            <person name="Wang K."/>
            <person name="Li T."/>
            <person name="Gao L."/>
            <person name="Zhang X."/>
            <person name="Wang H."/>
            <person name="Yang Z."/>
            <person name="Liu X."/>
            <person name="Jiang W."/>
            <person name="Mao L."/>
            <person name="Kong X."/>
            <person name="Jiao Y."/>
            <person name="Jia J."/>
        </authorList>
    </citation>
    <scope>NUCLEOTIDE SEQUENCE [LARGE SCALE GENOMIC DNA]</scope>
    <source>
        <strain evidence="4">cv. AL8/78</strain>
    </source>
</reference>
<dbReference type="PANTHER" id="PTHR13389:SF0">
    <property type="entry name" value="PUMILIO HOMOLOG 3"/>
    <property type="match status" value="1"/>
</dbReference>
<dbReference type="SUPFAM" id="SSF48371">
    <property type="entry name" value="ARM repeat"/>
    <property type="match status" value="1"/>
</dbReference>
<sequence length="188" mass="21061">MPSSGRSPTTPPGRAAAAPRRSRSLSPPWKSGWQPRNVLNSLWQEIFLPESRKPDYKLVKEITVLCQKVRCCNLSGKERSKLLTEALRKMDGKYLEIAGSPVAASVLKLCVQWCSQSEMDPVFVALQPHLLDLSRNKDTGFLVNYIIKGGKFLYDLLKTHMGSYVRMLLVCLITLSFTSVLLVCDCSQ</sequence>
<dbReference type="InterPro" id="IPR011989">
    <property type="entry name" value="ARM-like"/>
</dbReference>
<feature type="region of interest" description="Disordered" evidence="1">
    <location>
        <begin position="1"/>
        <end position="29"/>
    </location>
</feature>
<keyword evidence="2" id="KW-0812">Transmembrane</keyword>
<reference evidence="4" key="1">
    <citation type="journal article" date="2014" name="Science">
        <title>Ancient hybridizations among the ancestral genomes of bread wheat.</title>
        <authorList>
            <consortium name="International Wheat Genome Sequencing Consortium,"/>
            <person name="Marcussen T."/>
            <person name="Sandve S.R."/>
            <person name="Heier L."/>
            <person name="Spannagl M."/>
            <person name="Pfeifer M."/>
            <person name="Jakobsen K.S."/>
            <person name="Wulff B.B."/>
            <person name="Steuernagel B."/>
            <person name="Mayer K.F."/>
            <person name="Olsen O.A."/>
        </authorList>
    </citation>
    <scope>NUCLEOTIDE SEQUENCE [LARGE SCALE GENOMIC DNA]</scope>
    <source>
        <strain evidence="4">cv. AL8/78</strain>
    </source>
</reference>
<reference evidence="3" key="4">
    <citation type="submission" date="2019-03" db="UniProtKB">
        <authorList>
            <consortium name="EnsemblPlants"/>
        </authorList>
    </citation>
    <scope>IDENTIFICATION</scope>
</reference>
<evidence type="ECO:0000256" key="2">
    <source>
        <dbReference type="SAM" id="Phobius"/>
    </source>
</evidence>
<keyword evidence="2" id="KW-1133">Transmembrane helix</keyword>
<dbReference type="InterPro" id="IPR016024">
    <property type="entry name" value="ARM-type_fold"/>
</dbReference>
<dbReference type="GO" id="GO:0003729">
    <property type="term" value="F:mRNA binding"/>
    <property type="evidence" value="ECO:0007669"/>
    <property type="project" value="TreeGrafter"/>
</dbReference>
<protein>
    <submittedName>
        <fullName evidence="3">Uncharacterized protein</fullName>
    </submittedName>
</protein>
<reference evidence="3" key="5">
    <citation type="journal article" date="2021" name="G3 (Bethesda)">
        <title>Aegilops tauschii genome assembly Aet v5.0 features greater sequence contiguity and improved annotation.</title>
        <authorList>
            <person name="Wang L."/>
            <person name="Zhu T."/>
            <person name="Rodriguez J.C."/>
            <person name="Deal K.R."/>
            <person name="Dubcovsky J."/>
            <person name="McGuire P.E."/>
            <person name="Lux T."/>
            <person name="Spannagl M."/>
            <person name="Mayer K.F.X."/>
            <person name="Baldrich P."/>
            <person name="Meyers B.C."/>
            <person name="Huo N."/>
            <person name="Gu Y.Q."/>
            <person name="Zhou H."/>
            <person name="Devos K.M."/>
            <person name="Bennetzen J.L."/>
            <person name="Unver T."/>
            <person name="Budak H."/>
            <person name="Gulick P.J."/>
            <person name="Galiba G."/>
            <person name="Kalapos B."/>
            <person name="Nelson D.R."/>
            <person name="Li P."/>
            <person name="You F.M."/>
            <person name="Luo M.C."/>
            <person name="Dvorak J."/>
        </authorList>
    </citation>
    <scope>NUCLEOTIDE SEQUENCE [LARGE SCALE GENOMIC DNA]</scope>
    <source>
        <strain evidence="3">cv. AL8/78</strain>
    </source>
</reference>
<evidence type="ECO:0000313" key="4">
    <source>
        <dbReference type="Proteomes" id="UP000015105"/>
    </source>
</evidence>
<dbReference type="Proteomes" id="UP000015105">
    <property type="component" value="Chromosome 6D"/>
</dbReference>